<evidence type="ECO:0008006" key="3">
    <source>
        <dbReference type="Google" id="ProtNLM"/>
    </source>
</evidence>
<reference evidence="1 2" key="1">
    <citation type="journal article" date="2019" name="Sci. Rep.">
        <title>Orb-weaving spider Araneus ventricosus genome elucidates the spidroin gene catalogue.</title>
        <authorList>
            <person name="Kono N."/>
            <person name="Nakamura H."/>
            <person name="Ohtoshi R."/>
            <person name="Moran D.A.P."/>
            <person name="Shinohara A."/>
            <person name="Yoshida Y."/>
            <person name="Fujiwara M."/>
            <person name="Mori M."/>
            <person name="Tomita M."/>
            <person name="Arakawa K."/>
        </authorList>
    </citation>
    <scope>NUCLEOTIDE SEQUENCE [LARGE SCALE GENOMIC DNA]</scope>
</reference>
<dbReference type="AlphaFoldDB" id="A0A4Y2VSX2"/>
<gene>
    <name evidence="1" type="ORF">AVEN_68080_1</name>
</gene>
<feature type="non-terminal residue" evidence="1">
    <location>
        <position position="72"/>
    </location>
</feature>
<keyword evidence="2" id="KW-1185">Reference proteome</keyword>
<feature type="non-terminal residue" evidence="1">
    <location>
        <position position="1"/>
    </location>
</feature>
<name>A0A4Y2VSX2_ARAVE</name>
<sequence length="72" mass="8456">EFVPADHPNPEAFALKFLTRKEVDNSWPWNILWTDESHYYLQGSVSTQNCRIWARANPPSHWVPNVTGTRYL</sequence>
<evidence type="ECO:0000313" key="2">
    <source>
        <dbReference type="Proteomes" id="UP000499080"/>
    </source>
</evidence>
<accession>A0A4Y2VSX2</accession>
<dbReference type="OrthoDB" id="10497689at2759"/>
<comment type="caution">
    <text evidence="1">The sequence shown here is derived from an EMBL/GenBank/DDBJ whole genome shotgun (WGS) entry which is preliminary data.</text>
</comment>
<dbReference type="EMBL" id="BGPR01051019">
    <property type="protein sequence ID" value="GBO27995.1"/>
    <property type="molecule type" value="Genomic_DNA"/>
</dbReference>
<proteinExistence type="predicted"/>
<protein>
    <recommendedName>
        <fullName evidence="3">Transposable element Tc3 transposase</fullName>
    </recommendedName>
</protein>
<dbReference type="Proteomes" id="UP000499080">
    <property type="component" value="Unassembled WGS sequence"/>
</dbReference>
<evidence type="ECO:0000313" key="1">
    <source>
        <dbReference type="EMBL" id="GBO27995.1"/>
    </source>
</evidence>
<organism evidence="1 2">
    <name type="scientific">Araneus ventricosus</name>
    <name type="common">Orbweaver spider</name>
    <name type="synonym">Epeira ventricosa</name>
    <dbReference type="NCBI Taxonomy" id="182803"/>
    <lineage>
        <taxon>Eukaryota</taxon>
        <taxon>Metazoa</taxon>
        <taxon>Ecdysozoa</taxon>
        <taxon>Arthropoda</taxon>
        <taxon>Chelicerata</taxon>
        <taxon>Arachnida</taxon>
        <taxon>Araneae</taxon>
        <taxon>Araneomorphae</taxon>
        <taxon>Entelegynae</taxon>
        <taxon>Araneoidea</taxon>
        <taxon>Araneidae</taxon>
        <taxon>Araneus</taxon>
    </lineage>
</organism>